<keyword evidence="2" id="KW-1185">Reference proteome</keyword>
<accession>A0AAD3THT3</accession>
<proteinExistence type="predicted"/>
<protein>
    <submittedName>
        <fullName evidence="1">Uncharacterized protein</fullName>
    </submittedName>
</protein>
<gene>
    <name evidence="1" type="ORF">Nepgr_030870</name>
</gene>
<dbReference type="AlphaFoldDB" id="A0AAD3THT3"/>
<name>A0AAD3THT3_NEPGR</name>
<comment type="caution">
    <text evidence="1">The sequence shown here is derived from an EMBL/GenBank/DDBJ whole genome shotgun (WGS) entry which is preliminary data.</text>
</comment>
<organism evidence="1 2">
    <name type="scientific">Nepenthes gracilis</name>
    <name type="common">Slender pitcher plant</name>
    <dbReference type="NCBI Taxonomy" id="150966"/>
    <lineage>
        <taxon>Eukaryota</taxon>
        <taxon>Viridiplantae</taxon>
        <taxon>Streptophyta</taxon>
        <taxon>Embryophyta</taxon>
        <taxon>Tracheophyta</taxon>
        <taxon>Spermatophyta</taxon>
        <taxon>Magnoliopsida</taxon>
        <taxon>eudicotyledons</taxon>
        <taxon>Gunneridae</taxon>
        <taxon>Pentapetalae</taxon>
        <taxon>Caryophyllales</taxon>
        <taxon>Nepenthaceae</taxon>
        <taxon>Nepenthes</taxon>
    </lineage>
</organism>
<evidence type="ECO:0000313" key="1">
    <source>
        <dbReference type="EMBL" id="GMH29027.1"/>
    </source>
</evidence>
<dbReference type="EMBL" id="BSYO01000035">
    <property type="protein sequence ID" value="GMH29027.1"/>
    <property type="molecule type" value="Genomic_DNA"/>
</dbReference>
<evidence type="ECO:0000313" key="2">
    <source>
        <dbReference type="Proteomes" id="UP001279734"/>
    </source>
</evidence>
<reference evidence="1" key="1">
    <citation type="submission" date="2023-05" db="EMBL/GenBank/DDBJ databases">
        <title>Nepenthes gracilis genome sequencing.</title>
        <authorList>
            <person name="Fukushima K."/>
        </authorList>
    </citation>
    <scope>NUCLEOTIDE SEQUENCE</scope>
    <source>
        <strain evidence="1">SING2019-196</strain>
    </source>
</reference>
<sequence>MQSLHINEDALEEAPASCSSLAAASLGLIAVVNEKDPSNTLFGCFQVDIDLEQHNEASGDQAAEIKPLKEAIQEANELLNSILSYVDCPGHALDLPLAIGHQEAQAQLVAGVLSCGDHHPEDIHKDRHHVSYAEVLRRGITVASAGILVAGAAHVPLRPITDADRLDALGNSNCSEEVVDSPALSSLAQVVLLHP</sequence>
<dbReference type="Proteomes" id="UP001279734">
    <property type="component" value="Unassembled WGS sequence"/>
</dbReference>